<dbReference type="AlphaFoldDB" id="A0A3L6TFJ0"/>
<comment type="caution">
    <text evidence="2">The sequence shown here is derived from an EMBL/GenBank/DDBJ whole genome shotgun (WGS) entry which is preliminary data.</text>
</comment>
<feature type="compositionally biased region" description="Polar residues" evidence="1">
    <location>
        <begin position="87"/>
        <end position="96"/>
    </location>
</feature>
<accession>A0A3L6TFJ0</accession>
<name>A0A3L6TFJ0_PANMI</name>
<gene>
    <name evidence="2" type="ORF">C2845_PM01G01620</name>
</gene>
<dbReference type="EMBL" id="PQIB02000001">
    <property type="protein sequence ID" value="RLN39082.1"/>
    <property type="molecule type" value="Genomic_DNA"/>
</dbReference>
<reference evidence="3" key="1">
    <citation type="journal article" date="2019" name="Nat. Commun.">
        <title>The genome of broomcorn millet.</title>
        <authorList>
            <person name="Zou C."/>
            <person name="Miki D."/>
            <person name="Li D."/>
            <person name="Tang Q."/>
            <person name="Xiao L."/>
            <person name="Rajput S."/>
            <person name="Deng P."/>
            <person name="Jia W."/>
            <person name="Huang R."/>
            <person name="Zhang M."/>
            <person name="Sun Y."/>
            <person name="Hu J."/>
            <person name="Fu X."/>
            <person name="Schnable P.S."/>
            <person name="Li F."/>
            <person name="Zhang H."/>
            <person name="Feng B."/>
            <person name="Zhu X."/>
            <person name="Liu R."/>
            <person name="Schnable J.C."/>
            <person name="Zhu J.-K."/>
            <person name="Zhang H."/>
        </authorList>
    </citation>
    <scope>NUCLEOTIDE SEQUENCE [LARGE SCALE GENOMIC DNA]</scope>
</reference>
<dbReference type="Proteomes" id="UP000275267">
    <property type="component" value="Unassembled WGS sequence"/>
</dbReference>
<sequence length="96" mass="10618">MDKMEERLRKLFDEKLSGITEQLRGFDDVKQQLSDLDAKTHAPPKLIIPDRNALGIMGALPQFPPPPPPRYHSAQVIFPNSPVIPDSNASSSVGKD</sequence>
<evidence type="ECO:0000313" key="2">
    <source>
        <dbReference type="EMBL" id="RLN39082.1"/>
    </source>
</evidence>
<protein>
    <submittedName>
        <fullName evidence="2">Uncharacterized protein</fullName>
    </submittedName>
</protein>
<evidence type="ECO:0000256" key="1">
    <source>
        <dbReference type="SAM" id="MobiDB-lite"/>
    </source>
</evidence>
<evidence type="ECO:0000313" key="3">
    <source>
        <dbReference type="Proteomes" id="UP000275267"/>
    </source>
</evidence>
<feature type="region of interest" description="Disordered" evidence="1">
    <location>
        <begin position="59"/>
        <end position="96"/>
    </location>
</feature>
<keyword evidence="3" id="KW-1185">Reference proteome</keyword>
<organism evidence="2 3">
    <name type="scientific">Panicum miliaceum</name>
    <name type="common">Proso millet</name>
    <name type="synonym">Broomcorn millet</name>
    <dbReference type="NCBI Taxonomy" id="4540"/>
    <lineage>
        <taxon>Eukaryota</taxon>
        <taxon>Viridiplantae</taxon>
        <taxon>Streptophyta</taxon>
        <taxon>Embryophyta</taxon>
        <taxon>Tracheophyta</taxon>
        <taxon>Spermatophyta</taxon>
        <taxon>Magnoliopsida</taxon>
        <taxon>Liliopsida</taxon>
        <taxon>Poales</taxon>
        <taxon>Poaceae</taxon>
        <taxon>PACMAD clade</taxon>
        <taxon>Panicoideae</taxon>
        <taxon>Panicodae</taxon>
        <taxon>Paniceae</taxon>
        <taxon>Panicinae</taxon>
        <taxon>Panicum</taxon>
        <taxon>Panicum sect. Panicum</taxon>
    </lineage>
</organism>
<proteinExistence type="predicted"/>